<sequence>MKNTKSLMKPFVESLAAILIGLIVGALILIFSGYNPVEAYLALFGEAFTVDGFARALAEATPIILTALTFALGARTGLFNIGGEGTVYFGAIMAIVLTNVWGNVLMGILGGILAGAVWMAIPAVLKVVRGVNEVVSTIMLNWIAWNVGLYLLLRLQDPKSAYKTISVPEGARLPLLVSKSELSIAFILAVLVAVLAYYLLWHTTLGYELRVSGLNESAARYGGINPKKAVMWSFIIGGITSGLAGALEVMGKPPSYAITQGLGNVYGYGFDGIGVALVGRNHPLGVILSGIFFGMLKAGATAMQFEADVPLEMVKVVQGVIIVAVAIPGILDLLRKVVRK</sequence>
<keyword evidence="2" id="KW-1003">Cell membrane</keyword>
<feature type="transmembrane region" description="Helical" evidence="6">
    <location>
        <begin position="229"/>
        <end position="247"/>
    </location>
</feature>
<reference evidence="8" key="1">
    <citation type="submission" date="2013-06" db="EMBL/GenBank/DDBJ databases">
        <title>Complete Genome Sequence of Hyperthermophilic Palaeococcus pacificus DY20341T, Isolated from a Deep-Sea Hydrothermal Sediments.</title>
        <authorList>
            <person name="Zeng X."/>
            <person name="Shao Z."/>
        </authorList>
    </citation>
    <scope>NUCLEOTIDE SEQUENCE [LARGE SCALE GENOMIC DNA]</scope>
    <source>
        <strain evidence="8">DY20341</strain>
    </source>
</reference>
<comment type="subcellular location">
    <subcellularLocation>
        <location evidence="1">Cell membrane</location>
        <topology evidence="1">Multi-pass membrane protein</topology>
    </subcellularLocation>
</comment>
<evidence type="ECO:0008006" key="9">
    <source>
        <dbReference type="Google" id="ProtNLM"/>
    </source>
</evidence>
<dbReference type="GeneID" id="24841930"/>
<dbReference type="AlphaFoldDB" id="A0A075LR63"/>
<evidence type="ECO:0000256" key="5">
    <source>
        <dbReference type="ARBA" id="ARBA00023136"/>
    </source>
</evidence>
<proteinExistence type="predicted"/>
<name>A0A075LR63_9EURY</name>
<feature type="transmembrane region" description="Helical" evidence="6">
    <location>
        <begin position="134"/>
        <end position="153"/>
    </location>
</feature>
<gene>
    <name evidence="7" type="ORF">PAP_04015</name>
</gene>
<keyword evidence="8" id="KW-1185">Reference proteome</keyword>
<keyword evidence="4 6" id="KW-1133">Transmembrane helix</keyword>
<dbReference type="Pfam" id="PF02653">
    <property type="entry name" value="BPD_transp_2"/>
    <property type="match status" value="1"/>
</dbReference>
<dbReference type="STRING" id="1343739.PAP_04015"/>
<evidence type="ECO:0000256" key="3">
    <source>
        <dbReference type="ARBA" id="ARBA00022692"/>
    </source>
</evidence>
<keyword evidence="3 6" id="KW-0812">Transmembrane</keyword>
<dbReference type="CDD" id="cd06580">
    <property type="entry name" value="TM_PBP1_transp_TpRbsC_like"/>
    <property type="match status" value="1"/>
</dbReference>
<dbReference type="Proteomes" id="UP000027981">
    <property type="component" value="Chromosome"/>
</dbReference>
<accession>A0A075LR63</accession>
<dbReference type="eggNOG" id="arCOG00260">
    <property type="taxonomic scope" value="Archaea"/>
</dbReference>
<feature type="transmembrane region" description="Helical" evidence="6">
    <location>
        <begin position="12"/>
        <end position="34"/>
    </location>
</feature>
<evidence type="ECO:0000313" key="8">
    <source>
        <dbReference type="Proteomes" id="UP000027981"/>
    </source>
</evidence>
<feature type="transmembrane region" description="Helical" evidence="6">
    <location>
        <begin position="54"/>
        <end position="74"/>
    </location>
</feature>
<dbReference type="HOGENOM" id="CLU_040769_0_2_2"/>
<dbReference type="GO" id="GO:0005886">
    <property type="term" value="C:plasma membrane"/>
    <property type="evidence" value="ECO:0007669"/>
    <property type="project" value="UniProtKB-SubCell"/>
</dbReference>
<dbReference type="InterPro" id="IPR001851">
    <property type="entry name" value="ABC_transp_permease"/>
</dbReference>
<dbReference type="PANTHER" id="PTHR47089">
    <property type="entry name" value="ABC TRANSPORTER, PERMEASE PROTEIN"/>
    <property type="match status" value="1"/>
</dbReference>
<evidence type="ECO:0000256" key="4">
    <source>
        <dbReference type="ARBA" id="ARBA00022989"/>
    </source>
</evidence>
<feature type="transmembrane region" description="Helical" evidence="6">
    <location>
        <begin position="86"/>
        <end position="114"/>
    </location>
</feature>
<evidence type="ECO:0000313" key="7">
    <source>
        <dbReference type="EMBL" id="AIF69220.1"/>
    </source>
</evidence>
<evidence type="ECO:0000256" key="1">
    <source>
        <dbReference type="ARBA" id="ARBA00004651"/>
    </source>
</evidence>
<dbReference type="PANTHER" id="PTHR47089:SF1">
    <property type="entry name" value="GUANOSINE ABC TRANSPORTER PERMEASE PROTEIN NUPP"/>
    <property type="match status" value="1"/>
</dbReference>
<protein>
    <recommendedName>
        <fullName evidence="9">Ribose ABC transporter permease</fullName>
    </recommendedName>
</protein>
<evidence type="ECO:0000256" key="2">
    <source>
        <dbReference type="ARBA" id="ARBA00022475"/>
    </source>
</evidence>
<dbReference type="GO" id="GO:0022857">
    <property type="term" value="F:transmembrane transporter activity"/>
    <property type="evidence" value="ECO:0007669"/>
    <property type="project" value="InterPro"/>
</dbReference>
<feature type="transmembrane region" description="Helical" evidence="6">
    <location>
        <begin position="284"/>
        <end position="304"/>
    </location>
</feature>
<feature type="transmembrane region" description="Helical" evidence="6">
    <location>
        <begin position="316"/>
        <end position="334"/>
    </location>
</feature>
<feature type="transmembrane region" description="Helical" evidence="6">
    <location>
        <begin position="182"/>
        <end position="200"/>
    </location>
</feature>
<dbReference type="OrthoDB" id="86231at2157"/>
<dbReference type="KEGG" id="ppac:PAP_04015"/>
<keyword evidence="5 6" id="KW-0472">Membrane</keyword>
<organism evidence="7 8">
    <name type="scientific">Palaeococcus pacificus DY20341</name>
    <dbReference type="NCBI Taxonomy" id="1343739"/>
    <lineage>
        <taxon>Archaea</taxon>
        <taxon>Methanobacteriati</taxon>
        <taxon>Methanobacteriota</taxon>
        <taxon>Thermococci</taxon>
        <taxon>Thermococcales</taxon>
        <taxon>Thermococcaceae</taxon>
        <taxon>Palaeococcus</taxon>
    </lineage>
</organism>
<evidence type="ECO:0000256" key="6">
    <source>
        <dbReference type="SAM" id="Phobius"/>
    </source>
</evidence>
<dbReference type="EMBL" id="CP006019">
    <property type="protein sequence ID" value="AIF69220.1"/>
    <property type="molecule type" value="Genomic_DNA"/>
</dbReference>
<reference evidence="7 8" key="2">
    <citation type="journal article" date="2015" name="Genome Announc.">
        <title>Complete Genome Sequence of Hyperthermophilic Piezophilic Archaeon Palaeococcus pacificus DY20341T, Isolated from Deep-Sea Hydrothermal Sediments.</title>
        <authorList>
            <person name="Zeng X."/>
            <person name="Jebbar M."/>
            <person name="Shao Z."/>
        </authorList>
    </citation>
    <scope>NUCLEOTIDE SEQUENCE [LARGE SCALE GENOMIC DNA]</scope>
    <source>
        <strain evidence="7 8">DY20341</strain>
    </source>
</reference>
<dbReference type="RefSeq" id="WP_048164803.1">
    <property type="nucleotide sequence ID" value="NZ_CP006019.1"/>
</dbReference>